<protein>
    <submittedName>
        <fullName evidence="1">Uncharacterized protein</fullName>
    </submittedName>
</protein>
<dbReference type="RefSeq" id="WP_096353612.1">
    <property type="nucleotide sequence ID" value="NZ_JACHWX010000014.1"/>
</dbReference>
<name>A0A0X8X435_9SPHI</name>
<reference evidence="1 2" key="1">
    <citation type="submission" date="2015-12" db="EMBL/GenBank/DDBJ databases">
        <title>Genome sequence of Mucilaginibacter gotjawali.</title>
        <authorList>
            <person name="Lee J.S."/>
            <person name="Lee K.C."/>
            <person name="Kim K.K."/>
            <person name="Lee B.W."/>
        </authorList>
    </citation>
    <scope>NUCLEOTIDE SEQUENCE [LARGE SCALE GENOMIC DNA]</scope>
    <source>
        <strain evidence="1 2">SA3-7</strain>
    </source>
</reference>
<dbReference type="OrthoDB" id="793869at2"/>
<evidence type="ECO:0000313" key="1">
    <source>
        <dbReference type="EMBL" id="BAU55339.1"/>
    </source>
</evidence>
<dbReference type="KEGG" id="mgot:MgSA37_03522"/>
<organism evidence="1 2">
    <name type="scientific">Mucilaginibacter gotjawali</name>
    <dbReference type="NCBI Taxonomy" id="1550579"/>
    <lineage>
        <taxon>Bacteria</taxon>
        <taxon>Pseudomonadati</taxon>
        <taxon>Bacteroidota</taxon>
        <taxon>Sphingobacteriia</taxon>
        <taxon>Sphingobacteriales</taxon>
        <taxon>Sphingobacteriaceae</taxon>
        <taxon>Mucilaginibacter</taxon>
    </lineage>
</organism>
<sequence>MAPAACVFAGDIAINHFVIKENPFAKDEVAIIATDSVGNIRENVNGMFSFTVNGLEDTLRFEKGTAFYRHKIARSTFLYARHQNESGTHSILYYVYRTDDKLSPFHISWVLLVAIPCVLFLLAYMFKRFIVVAIIIFAIFVYFNYHNGLSIPTFFESIIDGLKNIF</sequence>
<gene>
    <name evidence="1" type="ORF">MgSA37_03522</name>
</gene>
<dbReference type="AlphaFoldDB" id="A0A0X8X435"/>
<dbReference type="EMBL" id="AP017313">
    <property type="protein sequence ID" value="BAU55339.1"/>
    <property type="molecule type" value="Genomic_DNA"/>
</dbReference>
<dbReference type="Proteomes" id="UP000218263">
    <property type="component" value="Chromosome"/>
</dbReference>
<proteinExistence type="predicted"/>
<accession>A0A0X8X435</accession>
<evidence type="ECO:0000313" key="2">
    <source>
        <dbReference type="Proteomes" id="UP000218263"/>
    </source>
</evidence>
<keyword evidence="2" id="KW-1185">Reference proteome</keyword>